<reference evidence="1 2" key="1">
    <citation type="submission" date="2014-02" db="EMBL/GenBank/DDBJ databases">
        <authorList>
            <person name="Sears C."/>
            <person name="Carroll K."/>
            <person name="Sack B.R."/>
            <person name="Qadri F."/>
            <person name="Myers L.L."/>
            <person name="Chung G.-T."/>
            <person name="Escheverria P."/>
            <person name="Fraser C.M."/>
            <person name="Sadzewicz L."/>
            <person name="Shefchek K.A."/>
            <person name="Tallon L."/>
            <person name="Das S.P."/>
            <person name="Daugherty S."/>
            <person name="Mongodin E.F."/>
        </authorList>
    </citation>
    <scope>NUCLEOTIDE SEQUENCE [LARGE SCALE GENOMIC DNA]</scope>
    <source>
        <strain evidence="1 2">1007-1-F #10</strain>
    </source>
</reference>
<protein>
    <submittedName>
        <fullName evidence="1">DNA binding, excisionase family domain protein</fullName>
    </submittedName>
</protein>
<gene>
    <name evidence="1" type="ORF">M104_3699</name>
</gene>
<dbReference type="Proteomes" id="UP000022433">
    <property type="component" value="Unassembled WGS sequence"/>
</dbReference>
<comment type="caution">
    <text evidence="1">The sequence shown here is derived from an EMBL/GenBank/DDBJ whole genome shotgun (WGS) entry which is preliminary data.</text>
</comment>
<dbReference type="EMBL" id="JGEA01000032">
    <property type="protein sequence ID" value="EYA13041.1"/>
    <property type="molecule type" value="Genomic_DNA"/>
</dbReference>
<evidence type="ECO:0000313" key="2">
    <source>
        <dbReference type="Proteomes" id="UP000022433"/>
    </source>
</evidence>
<evidence type="ECO:0000313" key="1">
    <source>
        <dbReference type="EMBL" id="EYA13041.1"/>
    </source>
</evidence>
<accession>A0AAN4SGZ3</accession>
<organism evidence="1 2">
    <name type="scientific">Bacteroides fragilis str. 1007-1-F #10</name>
    <dbReference type="NCBI Taxonomy" id="1339295"/>
    <lineage>
        <taxon>Bacteria</taxon>
        <taxon>Pseudomonadati</taxon>
        <taxon>Bacteroidota</taxon>
        <taxon>Bacteroidia</taxon>
        <taxon>Bacteroidales</taxon>
        <taxon>Bacteroidaceae</taxon>
        <taxon>Bacteroides</taxon>
    </lineage>
</organism>
<dbReference type="AlphaFoldDB" id="A0AAN4SGZ3"/>
<proteinExistence type="predicted"/>
<sequence>MSQKQKGRTGYESDYDGKFRIQVIDGIDSGDCGTHPCRFQRQESGIA</sequence>
<name>A0AAN4SGZ3_BACFG</name>